<dbReference type="AlphaFoldDB" id="A0A1I7U0N7"/>
<evidence type="ECO:0000313" key="2">
    <source>
        <dbReference type="WBParaSite" id="Csp11.Scaffold629.g13677.t1"/>
    </source>
</evidence>
<protein>
    <submittedName>
        <fullName evidence="2">Phasin_2 domain-containing protein</fullName>
    </submittedName>
</protein>
<name>A0A1I7U0N7_9PELO</name>
<dbReference type="WBParaSite" id="Csp11.Scaffold629.g13677.t1">
    <property type="protein sequence ID" value="Csp11.Scaffold629.g13677.t1"/>
    <property type="gene ID" value="Csp11.Scaffold629.g13677"/>
</dbReference>
<sequence length="148" mass="16656">MTEPATMSAEDTFKKTTQSKMKLLTVMGEAVMIGIPDLQRKSNDKPFEGVVAGFESFQRNLQKMNEMLVDDKVDARFREVAAGMVQLGADAAMFNTALSKISTRNEPWCKAIKTYYDTFISQIESFEKKLSENKKDEGESTTVSDEFL</sequence>
<evidence type="ECO:0000313" key="1">
    <source>
        <dbReference type="Proteomes" id="UP000095282"/>
    </source>
</evidence>
<organism evidence="1 2">
    <name type="scientific">Caenorhabditis tropicalis</name>
    <dbReference type="NCBI Taxonomy" id="1561998"/>
    <lineage>
        <taxon>Eukaryota</taxon>
        <taxon>Metazoa</taxon>
        <taxon>Ecdysozoa</taxon>
        <taxon>Nematoda</taxon>
        <taxon>Chromadorea</taxon>
        <taxon>Rhabditida</taxon>
        <taxon>Rhabditina</taxon>
        <taxon>Rhabditomorpha</taxon>
        <taxon>Rhabditoidea</taxon>
        <taxon>Rhabditidae</taxon>
        <taxon>Peloderinae</taxon>
        <taxon>Caenorhabditis</taxon>
    </lineage>
</organism>
<dbReference type="Proteomes" id="UP000095282">
    <property type="component" value="Unplaced"/>
</dbReference>
<reference evidence="2" key="1">
    <citation type="submission" date="2016-11" db="UniProtKB">
        <authorList>
            <consortium name="WormBaseParasite"/>
        </authorList>
    </citation>
    <scope>IDENTIFICATION</scope>
</reference>
<accession>A0A1I7U0N7</accession>
<keyword evidence="1" id="KW-1185">Reference proteome</keyword>
<proteinExistence type="predicted"/>